<comment type="function">
    <text evidence="4">Involved in iron-sulfur (Fe-S) cluster assembly. May act as a regulator of Fe-S biogenesis.</text>
</comment>
<dbReference type="Proteomes" id="UP000528457">
    <property type="component" value="Unassembled WGS sequence"/>
</dbReference>
<accession>A0A7X0MWL4</accession>
<dbReference type="Gene3D" id="3.30.920.10">
    <property type="entry name" value="Frataxin/CyaY"/>
    <property type="match status" value="1"/>
</dbReference>
<keyword evidence="2 4" id="KW-0479">Metal-binding</keyword>
<dbReference type="SUPFAM" id="SSF55387">
    <property type="entry name" value="Frataxin/Nqo15-like"/>
    <property type="match status" value="1"/>
</dbReference>
<dbReference type="InParanoid" id="A0A7X0MWL4"/>
<evidence type="ECO:0000256" key="1">
    <source>
        <dbReference type="ARBA" id="ARBA00008183"/>
    </source>
</evidence>
<dbReference type="RefSeq" id="WP_166852677.1">
    <property type="nucleotide sequence ID" value="NZ_JAAONY010000001.1"/>
</dbReference>
<evidence type="ECO:0000313" key="5">
    <source>
        <dbReference type="EMBL" id="MBB6519962.1"/>
    </source>
</evidence>
<dbReference type="FunCoup" id="A0A7X0MWL4">
    <property type="interactions" value="258"/>
</dbReference>
<dbReference type="InterPro" id="IPR047584">
    <property type="entry name" value="CyaY"/>
</dbReference>
<dbReference type="SMART" id="SM01219">
    <property type="entry name" value="Frataxin_Cyay"/>
    <property type="match status" value="1"/>
</dbReference>
<evidence type="ECO:0000256" key="4">
    <source>
        <dbReference type="HAMAP-Rule" id="MF_00142"/>
    </source>
</evidence>
<keyword evidence="3 4" id="KW-0408">Iron</keyword>
<dbReference type="HAMAP" id="MF_00142">
    <property type="entry name" value="CyaY"/>
    <property type="match status" value="1"/>
</dbReference>
<dbReference type="PROSITE" id="PS01344">
    <property type="entry name" value="FRATAXIN_1"/>
    <property type="match status" value="1"/>
</dbReference>
<dbReference type="GO" id="GO:0016226">
    <property type="term" value="P:iron-sulfur cluster assembly"/>
    <property type="evidence" value="ECO:0007669"/>
    <property type="project" value="UniProtKB-UniRule"/>
</dbReference>
<dbReference type="GO" id="GO:0008199">
    <property type="term" value="F:ferric iron binding"/>
    <property type="evidence" value="ECO:0007669"/>
    <property type="project" value="InterPro"/>
</dbReference>
<dbReference type="GO" id="GO:0008198">
    <property type="term" value="F:ferrous iron binding"/>
    <property type="evidence" value="ECO:0007669"/>
    <property type="project" value="TreeGrafter"/>
</dbReference>
<comment type="caution">
    <text evidence="5">The sequence shown here is derived from an EMBL/GenBank/DDBJ whole genome shotgun (WGS) entry which is preliminary data.</text>
</comment>
<reference evidence="5 6" key="1">
    <citation type="submission" date="2020-08" db="EMBL/GenBank/DDBJ databases">
        <title>Genomic Encyclopedia of Type Strains, Phase IV (KMG-IV): sequencing the most valuable type-strain genomes for metagenomic binning, comparative biology and taxonomic classification.</title>
        <authorList>
            <person name="Goeker M."/>
        </authorList>
    </citation>
    <scope>NUCLEOTIDE SEQUENCE [LARGE SCALE GENOMIC DNA]</scope>
    <source>
        <strain evidence="5 6">DSM 22368</strain>
    </source>
</reference>
<keyword evidence="6" id="KW-1185">Reference proteome</keyword>
<dbReference type="InterPro" id="IPR002908">
    <property type="entry name" value="Frataxin/CyaY"/>
</dbReference>
<dbReference type="EMBL" id="JACHHT010000001">
    <property type="protein sequence ID" value="MBB6519962.1"/>
    <property type="molecule type" value="Genomic_DNA"/>
</dbReference>
<gene>
    <name evidence="4" type="primary">cyaY</name>
    <name evidence="5" type="ORF">HNR48_000240</name>
</gene>
<dbReference type="NCBIfam" id="TIGR03421">
    <property type="entry name" value="FeS_CyaY"/>
    <property type="match status" value="1"/>
</dbReference>
<dbReference type="PROSITE" id="PS50810">
    <property type="entry name" value="FRATAXIN_2"/>
    <property type="match status" value="1"/>
</dbReference>
<evidence type="ECO:0000313" key="6">
    <source>
        <dbReference type="Proteomes" id="UP000528457"/>
    </source>
</evidence>
<dbReference type="Pfam" id="PF01491">
    <property type="entry name" value="Frataxin_Cyay"/>
    <property type="match status" value="1"/>
</dbReference>
<dbReference type="InterPro" id="IPR020895">
    <property type="entry name" value="Frataxin_CS"/>
</dbReference>
<proteinExistence type="inferred from homology"/>
<sequence length="104" mass="11435">MNEAEFLAEAEATLLALEDAIDECEGALDFESSSGILTIDCEDTDTQVIVSRQLAMQQIWVAAKSGGFHCQWDDGQWRCTTTGESLHELLNRVLTEQSDGPITL</sequence>
<dbReference type="InterPro" id="IPR036524">
    <property type="entry name" value="Frataxin/CyaY_sf"/>
</dbReference>
<name>A0A7X0MWL4_9GAMM</name>
<dbReference type="PANTHER" id="PTHR16821:SF2">
    <property type="entry name" value="FRATAXIN, MITOCHONDRIAL"/>
    <property type="match status" value="1"/>
</dbReference>
<dbReference type="GO" id="GO:0005829">
    <property type="term" value="C:cytosol"/>
    <property type="evidence" value="ECO:0007669"/>
    <property type="project" value="TreeGrafter"/>
</dbReference>
<evidence type="ECO:0000256" key="2">
    <source>
        <dbReference type="ARBA" id="ARBA00022723"/>
    </source>
</evidence>
<dbReference type="AlphaFoldDB" id="A0A7X0MWL4"/>
<comment type="similarity">
    <text evidence="1 4">Belongs to the frataxin family.</text>
</comment>
<organism evidence="5 6">
    <name type="scientific">Pseudoteredinibacter isoporae</name>
    <dbReference type="NCBI Taxonomy" id="570281"/>
    <lineage>
        <taxon>Bacteria</taxon>
        <taxon>Pseudomonadati</taxon>
        <taxon>Pseudomonadota</taxon>
        <taxon>Gammaproteobacteria</taxon>
        <taxon>Cellvibrionales</taxon>
        <taxon>Cellvibrionaceae</taxon>
        <taxon>Pseudoteredinibacter</taxon>
    </lineage>
</organism>
<dbReference type="PANTHER" id="PTHR16821">
    <property type="entry name" value="FRATAXIN"/>
    <property type="match status" value="1"/>
</dbReference>
<evidence type="ECO:0000256" key="3">
    <source>
        <dbReference type="ARBA" id="ARBA00023004"/>
    </source>
</evidence>
<protein>
    <recommendedName>
        <fullName evidence="4">Iron-sulfur cluster assembly protein CyaY</fullName>
    </recommendedName>
</protein>